<protein>
    <submittedName>
        <fullName evidence="1">Uncharacterized protein</fullName>
    </submittedName>
</protein>
<keyword evidence="2" id="KW-1185">Reference proteome</keyword>
<accession>A0A1A5YTN2</accession>
<dbReference type="AlphaFoldDB" id="A0A1A5YTN2"/>
<comment type="caution">
    <text evidence="1">The sequence shown here is derived from an EMBL/GenBank/DDBJ whole genome shotgun (WGS) entry which is preliminary data.</text>
</comment>
<proteinExistence type="predicted"/>
<organism evidence="1 2">
    <name type="scientific">Paenibacillus oryzae</name>
    <dbReference type="NCBI Taxonomy" id="1844972"/>
    <lineage>
        <taxon>Bacteria</taxon>
        <taxon>Bacillati</taxon>
        <taxon>Bacillota</taxon>
        <taxon>Bacilli</taxon>
        <taxon>Bacillales</taxon>
        <taxon>Paenibacillaceae</taxon>
        <taxon>Paenibacillus</taxon>
    </lineage>
</organism>
<dbReference type="EMBL" id="LYPA01000023">
    <property type="protein sequence ID" value="OBR68923.1"/>
    <property type="molecule type" value="Genomic_DNA"/>
</dbReference>
<name>A0A1A5YTN2_9BACL</name>
<sequence length="92" mass="10959">MILPNITMMTQVLLGYLIKIISIAFRIFDTHMGGWEVKQEKENFVAQKFWESVVKQYSNGRYNKQELCQPKWDGPILYFNKINFACYFRAII</sequence>
<dbReference type="STRING" id="1844972.A7K91_14925"/>
<dbReference type="Proteomes" id="UP000092024">
    <property type="component" value="Unassembled WGS sequence"/>
</dbReference>
<reference evidence="1 2" key="1">
    <citation type="submission" date="2016-05" db="EMBL/GenBank/DDBJ databases">
        <title>Paenibacillus oryzae. sp. nov., isolated from the rice root.</title>
        <authorList>
            <person name="Zhang J."/>
            <person name="Zhang X."/>
        </authorList>
    </citation>
    <scope>NUCLEOTIDE SEQUENCE [LARGE SCALE GENOMIC DNA]</scope>
    <source>
        <strain evidence="1 2">1DrF-4</strain>
    </source>
</reference>
<evidence type="ECO:0000313" key="1">
    <source>
        <dbReference type="EMBL" id="OBR68923.1"/>
    </source>
</evidence>
<evidence type="ECO:0000313" key="2">
    <source>
        <dbReference type="Proteomes" id="UP000092024"/>
    </source>
</evidence>
<gene>
    <name evidence="1" type="ORF">A7K91_14925</name>
</gene>